<keyword evidence="2" id="KW-1185">Reference proteome</keyword>
<sequence length="54" mass="5884">MSDEELGLDLSTSQVGENVVVTINGSNDDPTMQFKIDPELIVRPQRLITALLGL</sequence>
<dbReference type="AlphaFoldDB" id="A0A9X9MEJ7"/>
<name>A0A9X9MEJ7_BLUGR</name>
<evidence type="ECO:0000313" key="2">
    <source>
        <dbReference type="Proteomes" id="UP000324639"/>
    </source>
</evidence>
<dbReference type="EMBL" id="LR026988">
    <property type="protein sequence ID" value="VDB83616.1"/>
    <property type="molecule type" value="Genomic_DNA"/>
</dbReference>
<organism evidence="1 2">
    <name type="scientific">Blumeria graminis f. sp. tritici</name>
    <dbReference type="NCBI Taxonomy" id="62690"/>
    <lineage>
        <taxon>Eukaryota</taxon>
        <taxon>Fungi</taxon>
        <taxon>Dikarya</taxon>
        <taxon>Ascomycota</taxon>
        <taxon>Pezizomycotina</taxon>
        <taxon>Leotiomycetes</taxon>
        <taxon>Erysiphales</taxon>
        <taxon>Erysiphaceae</taxon>
        <taxon>Blumeria</taxon>
    </lineage>
</organism>
<protein>
    <submittedName>
        <fullName evidence="1">Bgt-51699</fullName>
    </submittedName>
</protein>
<dbReference type="Proteomes" id="UP000324639">
    <property type="component" value="Chromosome Bgt_-05"/>
</dbReference>
<proteinExistence type="predicted"/>
<gene>
    <name evidence="1" type="ORF">BGT96224V316_LOCUS2811</name>
</gene>
<accession>A0A9X9MEJ7</accession>
<reference evidence="1 2" key="1">
    <citation type="submission" date="2018-08" db="EMBL/GenBank/DDBJ databases">
        <authorList>
            <person name="Muller C M."/>
        </authorList>
    </citation>
    <scope>NUCLEOTIDE SEQUENCE [LARGE SCALE GENOMIC DNA]</scope>
</reference>
<evidence type="ECO:0000313" key="1">
    <source>
        <dbReference type="EMBL" id="VDB83616.1"/>
    </source>
</evidence>